<protein>
    <submittedName>
        <fullName evidence="1">Uncharacterized protein</fullName>
    </submittedName>
</protein>
<reference evidence="1 2" key="1">
    <citation type="submission" date="2018-06" db="EMBL/GenBank/DDBJ databases">
        <title>Comparative genomics reveals the genomic features of Rhizophagus irregularis, R. cerebriforme, R. diaphanum and Gigaspora rosea, and their symbiotic lifestyle signature.</title>
        <authorList>
            <person name="Morin E."/>
            <person name="San Clemente H."/>
            <person name="Chen E.C.H."/>
            <person name="De La Providencia I."/>
            <person name="Hainaut M."/>
            <person name="Kuo A."/>
            <person name="Kohler A."/>
            <person name="Murat C."/>
            <person name="Tang N."/>
            <person name="Roy S."/>
            <person name="Loubradou J."/>
            <person name="Henrissat B."/>
            <person name="Grigoriev I.V."/>
            <person name="Corradi N."/>
            <person name="Roux C."/>
            <person name="Martin F.M."/>
        </authorList>
    </citation>
    <scope>NUCLEOTIDE SEQUENCE [LARGE SCALE GENOMIC DNA]</scope>
    <source>
        <strain evidence="1 2">DAOM 194757</strain>
    </source>
</reference>
<evidence type="ECO:0000313" key="2">
    <source>
        <dbReference type="Proteomes" id="UP000266673"/>
    </source>
</evidence>
<sequence length="128" mass="15049">MAIEIGNEFVPKVMYYLHSRQRIRFRSFILKVFLKLGTLPVVLGYHLEWELSSEIVSYYTDKFKEPEKQKPIWQVPSGEVARLSMVLVKRILVVTDRKTGRARAPRQRGLPTWPPESYLRKRSCVIEA</sequence>
<accession>A0A397TZD3</accession>
<organism evidence="1 2">
    <name type="scientific">Gigaspora rosea</name>
    <dbReference type="NCBI Taxonomy" id="44941"/>
    <lineage>
        <taxon>Eukaryota</taxon>
        <taxon>Fungi</taxon>
        <taxon>Fungi incertae sedis</taxon>
        <taxon>Mucoromycota</taxon>
        <taxon>Glomeromycotina</taxon>
        <taxon>Glomeromycetes</taxon>
        <taxon>Diversisporales</taxon>
        <taxon>Gigasporaceae</taxon>
        <taxon>Gigaspora</taxon>
    </lineage>
</organism>
<comment type="caution">
    <text evidence="1">The sequence shown here is derived from an EMBL/GenBank/DDBJ whole genome shotgun (WGS) entry which is preliminary data.</text>
</comment>
<gene>
    <name evidence="1" type="ORF">C2G38_2225312</name>
</gene>
<evidence type="ECO:0000313" key="1">
    <source>
        <dbReference type="EMBL" id="RIB03362.1"/>
    </source>
</evidence>
<dbReference type="EMBL" id="QKWP01002434">
    <property type="protein sequence ID" value="RIB03362.1"/>
    <property type="molecule type" value="Genomic_DNA"/>
</dbReference>
<dbReference type="Proteomes" id="UP000266673">
    <property type="component" value="Unassembled WGS sequence"/>
</dbReference>
<keyword evidence="2" id="KW-1185">Reference proteome</keyword>
<proteinExistence type="predicted"/>
<name>A0A397TZD3_9GLOM</name>
<dbReference type="AlphaFoldDB" id="A0A397TZD3"/>